<evidence type="ECO:0000313" key="15">
    <source>
        <dbReference type="EMBL" id="MDX6848767.1"/>
    </source>
</evidence>
<name>A0ABU4RV87_9GAMM</name>
<feature type="chain" id="PRO_5045332405" description="Translocation and assembly module subunit TamA" evidence="11">
    <location>
        <begin position="22"/>
        <end position="574"/>
    </location>
</feature>
<evidence type="ECO:0000256" key="7">
    <source>
        <dbReference type="ARBA" id="ARBA00023136"/>
    </source>
</evidence>
<accession>A0ABU4RV87</accession>
<evidence type="ECO:0000256" key="9">
    <source>
        <dbReference type="ARBA" id="ARBA00033063"/>
    </source>
</evidence>
<evidence type="ECO:0000313" key="16">
    <source>
        <dbReference type="Proteomes" id="UP001273505"/>
    </source>
</evidence>
<dbReference type="InterPro" id="IPR035243">
    <property type="entry name" value="TamA_POTRA_Dom_1"/>
</dbReference>
<dbReference type="InterPro" id="IPR010827">
    <property type="entry name" value="BamA/TamA_POTRA"/>
</dbReference>
<dbReference type="Gene3D" id="3.10.20.310">
    <property type="entry name" value="membrane protein fhac"/>
    <property type="match status" value="3"/>
</dbReference>
<evidence type="ECO:0000256" key="3">
    <source>
        <dbReference type="ARBA" id="ARBA00015419"/>
    </source>
</evidence>
<feature type="domain" description="TamA POTRA" evidence="14">
    <location>
        <begin position="25"/>
        <end position="101"/>
    </location>
</feature>
<comment type="similarity">
    <text evidence="2">Belongs to the TamA family.</text>
</comment>
<sequence>MSHLLLRCLVFVALLPFTALAASPKLEISGGNDSLQNNIRAYLAVPERNCELSPWHKGSFSQEITEKVTDAGRALGYYHLQFESHIVEKDGCWTVTVTLQPGNPVVYASVVAHLEGDGAENPVLQKTIASNPMIVGATFNHSEYESYKSRLLHTASSQGFFDARFIRSQVLVSREDNSARVTLILNTGSRYRIGKITINHDILNRSLIDRYVQLQSGQAYRSEDLVSLKSEFQSSGYFESVTVEPRLGELSGGEVPVSIDLLAGSKHHYVIGAGYSSDTGARIRLGYENRYINSAGHNLDATVNASEVITTYQLGYSIPMARPAYQVLRLYTGFSQEDINDSISNRLVTGLNYSSWESSQWLNNYGLSYEEEEFSFGEDPSTHSEFVIPMFSTSYTMADGVKYPRRGWSAFVRVKGASDSVVSSTDFAQVFGRLKLIFPAGEGRIMVRFEGGITEVDDFSKLPISQRFFAGGDASVRGYDYKTLGPVNDDDIVVGGSRLVTSSIEYDRKVYGDFVLAAFYDEGTAFNKGYLDPYRGIGVGLRWLSPVGPVRADVAKALDGHEGWRLHLSVGPDL</sequence>
<proteinExistence type="inferred from homology"/>
<evidence type="ECO:0000256" key="8">
    <source>
        <dbReference type="ARBA" id="ARBA00023237"/>
    </source>
</evidence>
<keyword evidence="6 11" id="KW-0732">Signal</keyword>
<reference evidence="15 16" key="1">
    <citation type="submission" date="2023-11" db="EMBL/GenBank/DDBJ databases">
        <title>Gilvimarinus fulvus sp. nov., isolated from the surface of Kelp.</title>
        <authorList>
            <person name="Sun Y.Y."/>
            <person name="Gong Y."/>
            <person name="Du Z.J."/>
        </authorList>
    </citation>
    <scope>NUCLEOTIDE SEQUENCE [LARGE SCALE GENOMIC DNA]</scope>
    <source>
        <strain evidence="15 16">SDUM040013</strain>
    </source>
</reference>
<keyword evidence="7" id="KW-0472">Membrane</keyword>
<organism evidence="15 16">
    <name type="scientific">Gilvimarinus gilvus</name>
    <dbReference type="NCBI Taxonomy" id="3058038"/>
    <lineage>
        <taxon>Bacteria</taxon>
        <taxon>Pseudomonadati</taxon>
        <taxon>Pseudomonadota</taxon>
        <taxon>Gammaproteobacteria</taxon>
        <taxon>Cellvibrionales</taxon>
        <taxon>Cellvibrionaceae</taxon>
        <taxon>Gilvimarinus</taxon>
    </lineage>
</organism>
<dbReference type="Pfam" id="PF17243">
    <property type="entry name" value="POTRA_TamA_1"/>
    <property type="match status" value="1"/>
</dbReference>
<evidence type="ECO:0000256" key="2">
    <source>
        <dbReference type="ARBA" id="ARBA00010248"/>
    </source>
</evidence>
<dbReference type="InterPro" id="IPR000184">
    <property type="entry name" value="Bac_surfAg_D15"/>
</dbReference>
<keyword evidence="8" id="KW-0998">Cell outer membrane</keyword>
<evidence type="ECO:0000256" key="6">
    <source>
        <dbReference type="ARBA" id="ARBA00022729"/>
    </source>
</evidence>
<dbReference type="Proteomes" id="UP001273505">
    <property type="component" value="Unassembled WGS sequence"/>
</dbReference>
<evidence type="ECO:0000259" key="14">
    <source>
        <dbReference type="Pfam" id="PF17243"/>
    </source>
</evidence>
<comment type="caution">
    <text evidence="15">The sequence shown here is derived from an EMBL/GenBank/DDBJ whole genome shotgun (WGS) entry which is preliminary data.</text>
</comment>
<keyword evidence="16" id="KW-1185">Reference proteome</keyword>
<dbReference type="EMBL" id="JAXAFO010000006">
    <property type="protein sequence ID" value="MDX6848767.1"/>
    <property type="molecule type" value="Genomic_DNA"/>
</dbReference>
<dbReference type="PANTHER" id="PTHR12815:SF47">
    <property type="entry name" value="TRANSLOCATION AND ASSEMBLY MODULE SUBUNIT TAMA"/>
    <property type="match status" value="1"/>
</dbReference>
<comment type="subunit">
    <text evidence="10">Interacts with TamB to form the translocation and assembly module (TAM).</text>
</comment>
<evidence type="ECO:0000256" key="5">
    <source>
        <dbReference type="ARBA" id="ARBA00022692"/>
    </source>
</evidence>
<feature type="domain" description="Bacterial surface antigen (D15)" evidence="12">
    <location>
        <begin position="272"/>
        <end position="562"/>
    </location>
</feature>
<gene>
    <name evidence="15" type="ORF">SCD92_05305</name>
</gene>
<evidence type="ECO:0000256" key="1">
    <source>
        <dbReference type="ARBA" id="ARBA00004442"/>
    </source>
</evidence>
<keyword evidence="5" id="KW-0812">Transmembrane</keyword>
<dbReference type="Pfam" id="PF01103">
    <property type="entry name" value="Omp85"/>
    <property type="match status" value="1"/>
</dbReference>
<evidence type="ECO:0000256" key="10">
    <source>
        <dbReference type="ARBA" id="ARBA00093548"/>
    </source>
</evidence>
<feature type="domain" description="POTRA" evidence="13">
    <location>
        <begin position="191"/>
        <end position="260"/>
    </location>
</feature>
<comment type="subcellular location">
    <subcellularLocation>
        <location evidence="1">Cell outer membrane</location>
    </subcellularLocation>
</comment>
<evidence type="ECO:0000256" key="11">
    <source>
        <dbReference type="SAM" id="SignalP"/>
    </source>
</evidence>
<evidence type="ECO:0000256" key="4">
    <source>
        <dbReference type="ARBA" id="ARBA00022452"/>
    </source>
</evidence>
<dbReference type="Pfam" id="PF07244">
    <property type="entry name" value="POTRA"/>
    <property type="match status" value="1"/>
</dbReference>
<evidence type="ECO:0000259" key="12">
    <source>
        <dbReference type="Pfam" id="PF01103"/>
    </source>
</evidence>
<protein>
    <recommendedName>
        <fullName evidence="3">Translocation and assembly module subunit TamA</fullName>
    </recommendedName>
    <alternativeName>
        <fullName evidence="9">Autotransporter assembly factor TamA</fullName>
    </alternativeName>
</protein>
<dbReference type="InterPro" id="IPR039910">
    <property type="entry name" value="D15-like"/>
</dbReference>
<evidence type="ECO:0000259" key="13">
    <source>
        <dbReference type="Pfam" id="PF07244"/>
    </source>
</evidence>
<dbReference type="RefSeq" id="WP_302724030.1">
    <property type="nucleotide sequence ID" value="NZ_JAULRU010000731.1"/>
</dbReference>
<dbReference type="Gene3D" id="2.40.160.50">
    <property type="entry name" value="membrane protein fhac: a member of the omp85/tpsb transporter family"/>
    <property type="match status" value="1"/>
</dbReference>
<keyword evidence="4" id="KW-1134">Transmembrane beta strand</keyword>
<feature type="signal peptide" evidence="11">
    <location>
        <begin position="1"/>
        <end position="21"/>
    </location>
</feature>
<dbReference type="PANTHER" id="PTHR12815">
    <property type="entry name" value="SORTING AND ASSEMBLY MACHINERY SAMM50 PROTEIN FAMILY MEMBER"/>
    <property type="match status" value="1"/>
</dbReference>